<keyword evidence="8" id="KW-1185">Reference proteome</keyword>
<dbReference type="InterPro" id="IPR048265">
    <property type="entry name" value="Rax2-like_third"/>
</dbReference>
<feature type="transmembrane region" description="Helical" evidence="4">
    <location>
        <begin position="1230"/>
        <end position="1261"/>
    </location>
</feature>
<dbReference type="SUPFAM" id="SSF50044">
    <property type="entry name" value="SH3-domain"/>
    <property type="match status" value="1"/>
</dbReference>
<dbReference type="PROSITE" id="PS50002">
    <property type="entry name" value="SH3"/>
    <property type="match status" value="1"/>
</dbReference>
<dbReference type="PANTHER" id="PTHR31778:SF2">
    <property type="entry name" value="BUD SITE SELECTION PROTEIN RAX2"/>
    <property type="match status" value="1"/>
</dbReference>
<feature type="region of interest" description="Disordered" evidence="3">
    <location>
        <begin position="1314"/>
        <end position="1336"/>
    </location>
</feature>
<name>A0AAD6YB73_9AGAR</name>
<keyword evidence="1 2" id="KW-0728">SH3 domain</keyword>
<feature type="compositionally biased region" description="Basic and acidic residues" evidence="3">
    <location>
        <begin position="1314"/>
        <end position="1326"/>
    </location>
</feature>
<dbReference type="CDD" id="cd11856">
    <property type="entry name" value="SH3_p47phox_like"/>
    <property type="match status" value="1"/>
</dbReference>
<keyword evidence="5" id="KW-0732">Signal</keyword>
<evidence type="ECO:0000256" key="4">
    <source>
        <dbReference type="SAM" id="Phobius"/>
    </source>
</evidence>
<dbReference type="EMBL" id="JARJCW010000030">
    <property type="protein sequence ID" value="KAJ7209519.1"/>
    <property type="molecule type" value="Genomic_DNA"/>
</dbReference>
<dbReference type="Pfam" id="PF20842">
    <property type="entry name" value="Rax2_2"/>
    <property type="match status" value="1"/>
</dbReference>
<keyword evidence="4" id="KW-1133">Transmembrane helix</keyword>
<sequence>MVLPLFLPILFAACVDASLPLVDFDRMGKVGLAGAFAGLDLFQNQTVAFDVTTSTLFERSSNGSLNRLASSNSGGRISSGCALNNVFYFAGSFSAIDGTLAANIASYTPSSGAYAALGSNGPNGEIDATYCDTKNAKVWVGGKFTIPGSSVAVWDVNAASWSAPPFKGFAGGEGRVLSITSNASDSSLFFAGSFITSFVGNGSTALNGTDNPTVPLSAGASPFSTSLVPVPIPASAVLQPTSTDSPFGNITNILCPVGPDGPGNSWFGADGTTAKITVNTHSFISVSGVRLGNTFQPNHGTTGFFLSTIPDNRVQTLTYLDPTTNQNRTCSNPCPLLADPSILYQDFLFDSALSITGVEIQLTEFSGASPGLHILQLLSSGAFASAVDSENGRSCFAPSSSNTSFTGTWQPEQVDTGIPGTVQNVLVAQVDAGTSPDVGPTFTWNPYVSAAGDYTMNMLVPGCTEMQDCPARTFVNVTVFPGNNLDPWVTRISQQNTQDQTTLIYQGPILPTAPDFVTTIHMGLAGPPEGQGQGGKFELVASKIQLVLNSVNASGLSVNSSVTGTDATRTGFGFFEWPVSTTNTIDGTATLANSTETALDDIGFDMFSAVGALTSPSTTAVVAVAHHPSSIIFLGGNFTLSSGSAAGSGNIVSFQNGGLVSLAENGLNGPVTCLVLDGDTVFVGGSFTDTTTATTNGRLRGIASYNVQTNQWAALDGGVDGAVSSLGLVNGQLQVAGTFTNVLTSAGASGFSATGLAVWDVATSQWTNAGGFIIGSMSLVVNGTAAGTQIVAGNVVTSQKFGASGMVMLQNSGSDIPSISTLGTTLEADVSAGSSQNSTSTSHRRSHSQPRAAAWLPRVNFVSLFSRQTSNLAALPAPLPAPAPAVLAGAFWTNSSSSVELTVIGGNFSFLPSTASSAEFQGVALYDARTATSTGLKGPQVNGTVRALLIMSDLLYVGGEFTISGLNANGFAVYDLSAQQWDMNSIQPLQGSSGSIVVRSITSSSSKANTVIVAGSFSQAGTLRCQAICSLDVTSKQWNVLGNGIQGEVASVAYAGSNQEYLIASGSIALSDNTAANVAQFTFSNATWAAVGSGSELSGPVTAVEVNAGNVSSVFAAGRTTDASSSFLSFWNGVSWTTLDSTLESNTTIAQLTMVPLQDTHIANSVIQSDRMLMISGSLADSSFGNASSVLFDGQSFFPYIVSSSSVGSAGAISSLFHSFSTFSFTQHKFLATGIVILISIAIAAGVVFLLALIGILWTLFSRRDEKLNKFDAAEDDDDDSTHHRPSSLLEHINAATRTTIIGADPYANFAAKEDKHDDARPHTPDQDPFAPDASNYIRAETPSDAIGGLMTEETSRAAQARYSFDGTGEGELPISAGSAVEVLDDRDPAWWYARDIKTGREGVVPAAYLF</sequence>
<dbReference type="InterPro" id="IPR048266">
    <property type="entry name" value="Rax2-like_second"/>
</dbReference>
<feature type="region of interest" description="Disordered" evidence="3">
    <location>
        <begin position="830"/>
        <end position="850"/>
    </location>
</feature>
<accession>A0AAD6YB73</accession>
<feature type="signal peptide" evidence="5">
    <location>
        <begin position="1"/>
        <end position="17"/>
    </location>
</feature>
<organism evidence="7 8">
    <name type="scientific">Mycena pura</name>
    <dbReference type="NCBI Taxonomy" id="153505"/>
    <lineage>
        <taxon>Eukaryota</taxon>
        <taxon>Fungi</taxon>
        <taxon>Dikarya</taxon>
        <taxon>Basidiomycota</taxon>
        <taxon>Agaricomycotina</taxon>
        <taxon>Agaricomycetes</taxon>
        <taxon>Agaricomycetidae</taxon>
        <taxon>Agaricales</taxon>
        <taxon>Marasmiineae</taxon>
        <taxon>Mycenaceae</taxon>
        <taxon>Mycena</taxon>
    </lineage>
</organism>
<proteinExistence type="predicted"/>
<keyword evidence="4" id="KW-0812">Transmembrane</keyword>
<dbReference type="InterPro" id="IPR036028">
    <property type="entry name" value="SH3-like_dom_sf"/>
</dbReference>
<evidence type="ECO:0000256" key="3">
    <source>
        <dbReference type="SAM" id="MobiDB-lite"/>
    </source>
</evidence>
<keyword evidence="4" id="KW-0472">Membrane</keyword>
<evidence type="ECO:0000256" key="1">
    <source>
        <dbReference type="ARBA" id="ARBA00022443"/>
    </source>
</evidence>
<dbReference type="InterPro" id="IPR024982">
    <property type="entry name" value="Rax2-like_C"/>
</dbReference>
<dbReference type="Gene3D" id="2.30.30.40">
    <property type="entry name" value="SH3 Domains"/>
    <property type="match status" value="1"/>
</dbReference>
<gene>
    <name evidence="7" type="ORF">GGX14DRAFT_364311</name>
</gene>
<dbReference type="InterPro" id="IPR011043">
    <property type="entry name" value="Gal_Oxase/kelch_b-propeller"/>
</dbReference>
<reference evidence="7" key="1">
    <citation type="submission" date="2023-03" db="EMBL/GenBank/DDBJ databases">
        <title>Massive genome expansion in bonnet fungi (Mycena s.s.) driven by repeated elements and novel gene families across ecological guilds.</title>
        <authorList>
            <consortium name="Lawrence Berkeley National Laboratory"/>
            <person name="Harder C.B."/>
            <person name="Miyauchi S."/>
            <person name="Viragh M."/>
            <person name="Kuo A."/>
            <person name="Thoen E."/>
            <person name="Andreopoulos B."/>
            <person name="Lu D."/>
            <person name="Skrede I."/>
            <person name="Drula E."/>
            <person name="Henrissat B."/>
            <person name="Morin E."/>
            <person name="Kohler A."/>
            <person name="Barry K."/>
            <person name="LaButti K."/>
            <person name="Morin E."/>
            <person name="Salamov A."/>
            <person name="Lipzen A."/>
            <person name="Mereny Z."/>
            <person name="Hegedus B."/>
            <person name="Baldrian P."/>
            <person name="Stursova M."/>
            <person name="Weitz H."/>
            <person name="Taylor A."/>
            <person name="Grigoriev I.V."/>
            <person name="Nagy L.G."/>
            <person name="Martin F."/>
            <person name="Kauserud H."/>
        </authorList>
    </citation>
    <scope>NUCLEOTIDE SEQUENCE</scope>
    <source>
        <strain evidence="7">9144</strain>
    </source>
</reference>
<evidence type="ECO:0000313" key="8">
    <source>
        <dbReference type="Proteomes" id="UP001219525"/>
    </source>
</evidence>
<dbReference type="Pfam" id="PF00018">
    <property type="entry name" value="SH3_1"/>
    <property type="match status" value="1"/>
</dbReference>
<feature type="domain" description="SH3" evidence="6">
    <location>
        <begin position="1354"/>
        <end position="1411"/>
    </location>
</feature>
<dbReference type="GO" id="GO:1902929">
    <property type="term" value="C:plasma membrane of growing cell tip"/>
    <property type="evidence" value="ECO:0007669"/>
    <property type="project" value="TreeGrafter"/>
</dbReference>
<dbReference type="Proteomes" id="UP001219525">
    <property type="component" value="Unassembled WGS sequence"/>
</dbReference>
<evidence type="ECO:0000256" key="2">
    <source>
        <dbReference type="PROSITE-ProRule" id="PRU00192"/>
    </source>
</evidence>
<dbReference type="SUPFAM" id="SSF50965">
    <property type="entry name" value="Galactose oxidase, central domain"/>
    <property type="match status" value="2"/>
</dbReference>
<feature type="chain" id="PRO_5042260465" evidence="5">
    <location>
        <begin position="18"/>
        <end position="1411"/>
    </location>
</feature>
<protein>
    <submittedName>
        <fullName evidence="7">Cortical protein marker for cell polarity-domain-containing protein</fullName>
    </submittedName>
</protein>
<dbReference type="SMART" id="SM00326">
    <property type="entry name" value="SH3"/>
    <property type="match status" value="1"/>
</dbReference>
<dbReference type="Pfam" id="PF12768">
    <property type="entry name" value="Rax2"/>
    <property type="match status" value="1"/>
</dbReference>
<dbReference type="Pfam" id="PF20843">
    <property type="entry name" value="Rax2_3"/>
    <property type="match status" value="1"/>
</dbReference>
<comment type="caution">
    <text evidence="7">The sequence shown here is derived from an EMBL/GenBank/DDBJ whole genome shotgun (WGS) entry which is preliminary data.</text>
</comment>
<evidence type="ECO:0000313" key="7">
    <source>
        <dbReference type="EMBL" id="KAJ7209519.1"/>
    </source>
</evidence>
<dbReference type="PANTHER" id="PTHR31778">
    <property type="entry name" value="BUD SITE SELECTION PROTEIN RAX2"/>
    <property type="match status" value="1"/>
</dbReference>
<evidence type="ECO:0000256" key="5">
    <source>
        <dbReference type="SAM" id="SignalP"/>
    </source>
</evidence>
<dbReference type="InterPro" id="IPR001452">
    <property type="entry name" value="SH3_domain"/>
</dbReference>
<evidence type="ECO:0000259" key="6">
    <source>
        <dbReference type="PROSITE" id="PS50002"/>
    </source>
</evidence>